<evidence type="ECO:0000313" key="6">
    <source>
        <dbReference type="EMBL" id="RWR72729.1"/>
    </source>
</evidence>
<evidence type="ECO:0000259" key="5">
    <source>
        <dbReference type="PROSITE" id="PS50089"/>
    </source>
</evidence>
<evidence type="ECO:0000256" key="1">
    <source>
        <dbReference type="ARBA" id="ARBA00022723"/>
    </source>
</evidence>
<dbReference type="GO" id="GO:0005634">
    <property type="term" value="C:nucleus"/>
    <property type="evidence" value="ECO:0007669"/>
    <property type="project" value="TreeGrafter"/>
</dbReference>
<dbReference type="OrthoDB" id="21204at2759"/>
<evidence type="ECO:0000256" key="2">
    <source>
        <dbReference type="ARBA" id="ARBA00022771"/>
    </source>
</evidence>
<name>A0A443N2I7_9MAGN</name>
<dbReference type="AlphaFoldDB" id="A0A443N2I7"/>
<dbReference type="InterPro" id="IPR011016">
    <property type="entry name" value="Znf_RING-CH"/>
</dbReference>
<keyword evidence="2 4" id="KW-0863">Zinc-finger</keyword>
<dbReference type="SUPFAM" id="SSF57850">
    <property type="entry name" value="RING/U-box"/>
    <property type="match status" value="1"/>
</dbReference>
<dbReference type="Gene3D" id="3.30.40.10">
    <property type="entry name" value="Zinc/RING finger domain, C3HC4 (zinc finger)"/>
    <property type="match status" value="1"/>
</dbReference>
<dbReference type="PROSITE" id="PS50089">
    <property type="entry name" value="ZF_RING_2"/>
    <property type="match status" value="1"/>
</dbReference>
<accession>A0A443N2I7</accession>
<dbReference type="Pfam" id="PF13639">
    <property type="entry name" value="zf-RING_2"/>
    <property type="match status" value="1"/>
</dbReference>
<keyword evidence="1" id="KW-0479">Metal-binding</keyword>
<dbReference type="Proteomes" id="UP000283530">
    <property type="component" value="Unassembled WGS sequence"/>
</dbReference>
<dbReference type="SMART" id="SM00184">
    <property type="entry name" value="RING"/>
    <property type="match status" value="1"/>
</dbReference>
<organism evidence="6 7">
    <name type="scientific">Cinnamomum micranthum f. kanehirae</name>
    <dbReference type="NCBI Taxonomy" id="337451"/>
    <lineage>
        <taxon>Eukaryota</taxon>
        <taxon>Viridiplantae</taxon>
        <taxon>Streptophyta</taxon>
        <taxon>Embryophyta</taxon>
        <taxon>Tracheophyta</taxon>
        <taxon>Spermatophyta</taxon>
        <taxon>Magnoliopsida</taxon>
        <taxon>Magnoliidae</taxon>
        <taxon>Laurales</taxon>
        <taxon>Lauraceae</taxon>
        <taxon>Cinnamomum</taxon>
    </lineage>
</organism>
<evidence type="ECO:0000313" key="7">
    <source>
        <dbReference type="Proteomes" id="UP000283530"/>
    </source>
</evidence>
<sequence length="320" mass="36291">MALRVIDRLKCFSSVELQRNVDANVILVIDFKKKAAWIGSVDETEISHSWNRFLVSESYVFQYGAHYRLSSGFYNKCKHGVTHALRHMGASHIAQESKSDLLNYVYNMSKRAMRLPLKEIVIHAEIEIVTIFQFRSTAFYGGINMMQPRPYVSSNILTRLDESIIFTGDLTLMPLQPLGMHHRPRQSFQSGTSNGDVIVMPSQDGSTSQLDESQNLDAMLEQPVLLAEERGPTTIHSSTTVAIEELETTVPIEELETEGFIREEEIMGDLNTCSICLDSLLDVDDGMVLRCMPCMHVFHEDCIMTWLEDNNSCPLCRFTL</sequence>
<gene>
    <name evidence="6" type="ORF">CKAN_00096800</name>
</gene>
<dbReference type="PANTHER" id="PTHR45931:SF3">
    <property type="entry name" value="RING ZINC FINGER-CONTAINING PROTEIN"/>
    <property type="match status" value="1"/>
</dbReference>
<dbReference type="CDD" id="cd16454">
    <property type="entry name" value="RING-H2_PA-TM-RING"/>
    <property type="match status" value="1"/>
</dbReference>
<dbReference type="GO" id="GO:0061630">
    <property type="term" value="F:ubiquitin protein ligase activity"/>
    <property type="evidence" value="ECO:0007669"/>
    <property type="project" value="TreeGrafter"/>
</dbReference>
<dbReference type="GO" id="GO:0008270">
    <property type="term" value="F:zinc ion binding"/>
    <property type="evidence" value="ECO:0007669"/>
    <property type="project" value="UniProtKB-KW"/>
</dbReference>
<proteinExistence type="predicted"/>
<dbReference type="InterPro" id="IPR051834">
    <property type="entry name" value="RING_finger_E3_ligase"/>
</dbReference>
<dbReference type="EMBL" id="QPKB01000001">
    <property type="protein sequence ID" value="RWR72729.1"/>
    <property type="molecule type" value="Genomic_DNA"/>
</dbReference>
<dbReference type="InterPro" id="IPR013083">
    <property type="entry name" value="Znf_RING/FYVE/PHD"/>
</dbReference>
<feature type="domain" description="RING-type" evidence="5">
    <location>
        <begin position="273"/>
        <end position="317"/>
    </location>
</feature>
<reference evidence="6 7" key="1">
    <citation type="journal article" date="2019" name="Nat. Plants">
        <title>Stout camphor tree genome fills gaps in understanding of flowering plant genome evolution.</title>
        <authorList>
            <person name="Chaw S.M."/>
            <person name="Liu Y.C."/>
            <person name="Wu Y.W."/>
            <person name="Wang H.Y."/>
            <person name="Lin C.I."/>
            <person name="Wu C.S."/>
            <person name="Ke H.M."/>
            <person name="Chang L.Y."/>
            <person name="Hsu C.Y."/>
            <person name="Yang H.T."/>
            <person name="Sudianto E."/>
            <person name="Hsu M.H."/>
            <person name="Wu K.P."/>
            <person name="Wang L.N."/>
            <person name="Leebens-Mack J.H."/>
            <person name="Tsai I.J."/>
        </authorList>
    </citation>
    <scope>NUCLEOTIDE SEQUENCE [LARGE SCALE GENOMIC DNA]</scope>
    <source>
        <strain evidence="7">cv. Chaw 1501</strain>
        <tissue evidence="6">Young leaves</tissue>
    </source>
</reference>
<evidence type="ECO:0000256" key="3">
    <source>
        <dbReference type="ARBA" id="ARBA00022833"/>
    </source>
</evidence>
<keyword evidence="3" id="KW-0862">Zinc</keyword>
<dbReference type="SMART" id="SM00744">
    <property type="entry name" value="RINGv"/>
    <property type="match status" value="1"/>
</dbReference>
<dbReference type="GO" id="GO:0006511">
    <property type="term" value="P:ubiquitin-dependent protein catabolic process"/>
    <property type="evidence" value="ECO:0007669"/>
    <property type="project" value="TreeGrafter"/>
</dbReference>
<dbReference type="PANTHER" id="PTHR45931">
    <property type="entry name" value="SI:CH211-59O9.10"/>
    <property type="match status" value="1"/>
</dbReference>
<protein>
    <recommendedName>
        <fullName evidence="5">RING-type domain-containing protein</fullName>
    </recommendedName>
</protein>
<comment type="caution">
    <text evidence="6">The sequence shown here is derived from an EMBL/GenBank/DDBJ whole genome shotgun (WGS) entry which is preliminary data.</text>
</comment>
<dbReference type="STRING" id="337451.A0A443N2I7"/>
<dbReference type="InterPro" id="IPR001841">
    <property type="entry name" value="Znf_RING"/>
</dbReference>
<evidence type="ECO:0000256" key="4">
    <source>
        <dbReference type="PROSITE-ProRule" id="PRU00175"/>
    </source>
</evidence>
<keyword evidence="7" id="KW-1185">Reference proteome</keyword>